<sequence length="559" mass="62850">MEHLLARLASDSPSVSKRVVNLLFKSFFPVNESEKEWCSRCITLIQMNPMAARKFYQYAHQHTAPTNIIKLMLAIRRILNSFIQMDCDVTALHDSNKENSLSVVASLLEILVILWKSVQKAVQQNEEAQKYMFAKFGNVMARYFQSFEDERATVPLVHLASFMPPAAIPTFSCGVLSRLRRMDSGAVPTQYGQLLDCLCSWGQVADVLELITDWLSQPLNSQGKAAGRKVRIQETVEAKPDLALVYLEYLFSHTVTREKLLALSRTPLKQLHTVLGNWKVTEHRPTALNQISAILISTSTRTRKMESFICSLQSSEGRDYLLSLEHAAAWVLLSLFSLFIYLYIHIFCYCDQSFLTVCRDIVLVGLGDDSFKGHILHLCSLALLSGESYLCVPAVLQILKAVANSCVPEESSQDQEDPAMAILAVVANVFQKIIELLARRLKKEPEEGKQVHDVCNLQLLLNDSYRHFTRHYSNQNRFTDDLSAVVLSKATHREEVSAPESAEDMPPLSSILLSVILKSASITRCHASRPSCCGLMRRRVSVICFFQVVSGRSLLVFGV</sequence>
<keyword evidence="1" id="KW-0812">Transmembrane</keyword>
<evidence type="ECO:0000313" key="3">
    <source>
        <dbReference type="Proteomes" id="UP000472267"/>
    </source>
</evidence>
<proteinExistence type="predicted"/>
<keyword evidence="3" id="KW-1185">Reference proteome</keyword>
<dbReference type="Ensembl" id="ENSSFAT00005050845.1">
    <property type="protein sequence ID" value="ENSSFAP00005049221.1"/>
    <property type="gene ID" value="ENSSFAG00005023821.1"/>
</dbReference>
<dbReference type="OMA" id="ITRCHAS"/>
<reference evidence="2" key="2">
    <citation type="submission" date="2025-08" db="UniProtKB">
        <authorList>
            <consortium name="Ensembl"/>
        </authorList>
    </citation>
    <scope>IDENTIFICATION</scope>
</reference>
<protein>
    <submittedName>
        <fullName evidence="2">Uncharacterized protein</fullName>
    </submittedName>
</protein>
<evidence type="ECO:0000313" key="2">
    <source>
        <dbReference type="Ensembl" id="ENSSFAP00005049221.1"/>
    </source>
</evidence>
<dbReference type="PANTHER" id="PTHR16199:SF4">
    <property type="entry name" value="CONDENSIN-2 COMPLEX SUBUNIT G2"/>
    <property type="match status" value="1"/>
</dbReference>
<reference evidence="2" key="1">
    <citation type="submission" date="2019-06" db="EMBL/GenBank/DDBJ databases">
        <authorList>
            <consortium name="Wellcome Sanger Institute Data Sharing"/>
        </authorList>
    </citation>
    <scope>NUCLEOTIDE SEQUENCE [LARGE SCALE GENOMIC DNA]</scope>
</reference>
<keyword evidence="1" id="KW-1133">Transmembrane helix</keyword>
<dbReference type="InParanoid" id="A0A672J4U8"/>
<organism evidence="2 3">
    <name type="scientific">Salarias fasciatus</name>
    <name type="common">Jewelled blenny</name>
    <name type="synonym">Blennius fasciatus</name>
    <dbReference type="NCBI Taxonomy" id="181472"/>
    <lineage>
        <taxon>Eukaryota</taxon>
        <taxon>Metazoa</taxon>
        <taxon>Chordata</taxon>
        <taxon>Craniata</taxon>
        <taxon>Vertebrata</taxon>
        <taxon>Euteleostomi</taxon>
        <taxon>Actinopterygii</taxon>
        <taxon>Neopterygii</taxon>
        <taxon>Teleostei</taxon>
        <taxon>Neoteleostei</taxon>
        <taxon>Acanthomorphata</taxon>
        <taxon>Ovalentaria</taxon>
        <taxon>Blenniimorphae</taxon>
        <taxon>Blenniiformes</taxon>
        <taxon>Blennioidei</taxon>
        <taxon>Blenniidae</taxon>
        <taxon>Salariinae</taxon>
        <taxon>Salarias</taxon>
    </lineage>
</organism>
<keyword evidence="1" id="KW-0472">Membrane</keyword>
<feature type="transmembrane region" description="Helical" evidence="1">
    <location>
        <begin position="327"/>
        <end position="344"/>
    </location>
</feature>
<dbReference type="AlphaFoldDB" id="A0A672J4U8"/>
<dbReference type="GO" id="GO:0005634">
    <property type="term" value="C:nucleus"/>
    <property type="evidence" value="ECO:0007669"/>
    <property type="project" value="TreeGrafter"/>
</dbReference>
<dbReference type="GO" id="GO:0000796">
    <property type="term" value="C:condensin complex"/>
    <property type="evidence" value="ECO:0007669"/>
    <property type="project" value="TreeGrafter"/>
</dbReference>
<dbReference type="Proteomes" id="UP000472267">
    <property type="component" value="Chromosome 9"/>
</dbReference>
<dbReference type="PANTHER" id="PTHR16199">
    <property type="entry name" value="CONDENSIN-2 COMPLEX SUBUNIT G2"/>
    <property type="match status" value="1"/>
</dbReference>
<evidence type="ECO:0000256" key="1">
    <source>
        <dbReference type="SAM" id="Phobius"/>
    </source>
</evidence>
<accession>A0A672J4U8</accession>
<reference evidence="2" key="3">
    <citation type="submission" date="2025-09" db="UniProtKB">
        <authorList>
            <consortium name="Ensembl"/>
        </authorList>
    </citation>
    <scope>IDENTIFICATION</scope>
</reference>
<dbReference type="GO" id="GO:0000070">
    <property type="term" value="P:mitotic sister chromatid segregation"/>
    <property type="evidence" value="ECO:0007669"/>
    <property type="project" value="TreeGrafter"/>
</dbReference>
<name>A0A672J4U8_SALFA</name>